<protein>
    <submittedName>
        <fullName evidence="2">DUF805 domain-containing protein</fullName>
    </submittedName>
</protein>
<dbReference type="STRING" id="1110546.GCA_001078375_00362"/>
<keyword evidence="1" id="KW-1133">Transmembrane helix</keyword>
<organism evidence="2 3">
    <name type="scientific">Veillonella tobetsuensis</name>
    <dbReference type="NCBI Taxonomy" id="1110546"/>
    <lineage>
        <taxon>Bacteria</taxon>
        <taxon>Bacillati</taxon>
        <taxon>Bacillota</taxon>
        <taxon>Negativicutes</taxon>
        <taxon>Veillonellales</taxon>
        <taxon>Veillonellaceae</taxon>
        <taxon>Veillonella</taxon>
    </lineage>
</organism>
<evidence type="ECO:0000256" key="1">
    <source>
        <dbReference type="SAM" id="Phobius"/>
    </source>
</evidence>
<proteinExistence type="predicted"/>
<feature type="transmembrane region" description="Helical" evidence="1">
    <location>
        <begin position="101"/>
        <end position="120"/>
    </location>
</feature>
<dbReference type="GO" id="GO:0005886">
    <property type="term" value="C:plasma membrane"/>
    <property type="evidence" value="ECO:0007669"/>
    <property type="project" value="TreeGrafter"/>
</dbReference>
<reference evidence="2 3" key="1">
    <citation type="submission" date="2018-01" db="EMBL/GenBank/DDBJ databases">
        <title>Draft genome sequences of clinical isolates and type strains of oral Veillonella including Veillonella infantum sp., nov.</title>
        <authorList>
            <person name="Mashima I."/>
            <person name="Liao Y.-C."/>
            <person name="Sabharwal A."/>
            <person name="Haase E.M."/>
            <person name="Nakazawa F."/>
            <person name="Scannapieco F.A."/>
        </authorList>
    </citation>
    <scope>NUCLEOTIDE SEQUENCE [LARGE SCALE GENOMIC DNA]</scope>
    <source>
        <strain evidence="2 3">Y6</strain>
    </source>
</reference>
<gene>
    <name evidence="2" type="ORF">VTHSUH11_09145</name>
</gene>
<dbReference type="Pfam" id="PF05656">
    <property type="entry name" value="DUF805"/>
    <property type="match status" value="1"/>
</dbReference>
<dbReference type="InterPro" id="IPR008523">
    <property type="entry name" value="DUF805"/>
</dbReference>
<sequence length="191" mass="21916">MEQNMIYDVSYMEALKRGFKQYATFSGRASRSEFWRFMVSREIIINSLGVLSIIVDMIFGENSDISDYTIWLFIIMHLIYLMPTIAYSCRRLHDIGRSGMTLFMVLIPIVGFFVLLSDFVKQGDVSSNAYGERTSYVVVTPTEEEQIGIERTASLREDVTMGALAIILYIWVFVYDFIPAAWIAYNTSGLQ</sequence>
<comment type="caution">
    <text evidence="2">The sequence shown here is derived from an EMBL/GenBank/DDBJ whole genome shotgun (WGS) entry which is preliminary data.</text>
</comment>
<dbReference type="PANTHER" id="PTHR34980:SF2">
    <property type="entry name" value="INNER MEMBRANE PROTEIN YHAH-RELATED"/>
    <property type="match status" value="1"/>
</dbReference>
<feature type="transmembrane region" description="Helical" evidence="1">
    <location>
        <begin position="43"/>
        <end position="62"/>
    </location>
</feature>
<dbReference type="Proteomes" id="UP000238877">
    <property type="component" value="Unassembled WGS sequence"/>
</dbReference>
<dbReference type="EMBL" id="PPDF01000014">
    <property type="protein sequence ID" value="PQL24062.1"/>
    <property type="molecule type" value="Genomic_DNA"/>
</dbReference>
<dbReference type="PANTHER" id="PTHR34980">
    <property type="entry name" value="INNER MEMBRANE PROTEIN-RELATED-RELATED"/>
    <property type="match status" value="1"/>
</dbReference>
<dbReference type="AlphaFoldDB" id="A0A2S7ZLF9"/>
<feature type="transmembrane region" description="Helical" evidence="1">
    <location>
        <begin position="68"/>
        <end position="89"/>
    </location>
</feature>
<feature type="transmembrane region" description="Helical" evidence="1">
    <location>
        <begin position="161"/>
        <end position="185"/>
    </location>
</feature>
<name>A0A2S7ZLF9_9FIRM</name>
<keyword evidence="1" id="KW-0812">Transmembrane</keyword>
<dbReference type="RefSeq" id="WP_105093452.1">
    <property type="nucleotide sequence ID" value="NZ_PPDF01000014.1"/>
</dbReference>
<keyword evidence="1" id="KW-0472">Membrane</keyword>
<accession>A0A2S7ZLF9</accession>
<evidence type="ECO:0000313" key="3">
    <source>
        <dbReference type="Proteomes" id="UP000238877"/>
    </source>
</evidence>
<evidence type="ECO:0000313" key="2">
    <source>
        <dbReference type="EMBL" id="PQL24062.1"/>
    </source>
</evidence>